<evidence type="ECO:0000256" key="3">
    <source>
        <dbReference type="ARBA" id="ARBA00023163"/>
    </source>
</evidence>
<sequence length="189" mass="20675">MATRGRKRSPEIDAAIRAAAAEVLGEVGYASLTMEAVAARAGVSKATLYLRYPSRAVLVFDAIFGKTKVRDVPDHGDIRAELRETYRWAVDEFSASEARAAIPGLLAEVGSAPELARLVRTVAVEPEYGRVRSMLERARTRGEIRTDADIDLMIDVFIGTALARVTLIDHPLDHDFGDRLVDLILDGAR</sequence>
<feature type="domain" description="HTH tetR-type" evidence="5">
    <location>
        <begin position="10"/>
        <end position="70"/>
    </location>
</feature>
<organism evidence="6 7">
    <name type="scientific">Tsukamurella soli</name>
    <dbReference type="NCBI Taxonomy" id="644556"/>
    <lineage>
        <taxon>Bacteria</taxon>
        <taxon>Bacillati</taxon>
        <taxon>Actinomycetota</taxon>
        <taxon>Actinomycetes</taxon>
        <taxon>Mycobacteriales</taxon>
        <taxon>Tsukamurellaceae</taxon>
        <taxon>Tsukamurella</taxon>
    </lineage>
</organism>
<keyword evidence="2 4" id="KW-0238">DNA-binding</keyword>
<dbReference type="SUPFAM" id="SSF46689">
    <property type="entry name" value="Homeodomain-like"/>
    <property type="match status" value="1"/>
</dbReference>
<feature type="DNA-binding region" description="H-T-H motif" evidence="4">
    <location>
        <begin position="33"/>
        <end position="52"/>
    </location>
</feature>
<protein>
    <submittedName>
        <fullName evidence="6">TetR/AcrR family transcriptional regulator</fullName>
    </submittedName>
</protein>
<keyword evidence="7" id="KW-1185">Reference proteome</keyword>
<dbReference type="Pfam" id="PF16859">
    <property type="entry name" value="TetR_C_11"/>
    <property type="match status" value="1"/>
</dbReference>
<dbReference type="InterPro" id="IPR050109">
    <property type="entry name" value="HTH-type_TetR-like_transc_reg"/>
</dbReference>
<keyword evidence="3" id="KW-0804">Transcription</keyword>
<dbReference type="Pfam" id="PF00440">
    <property type="entry name" value="TetR_N"/>
    <property type="match status" value="1"/>
</dbReference>
<dbReference type="InterPro" id="IPR001647">
    <property type="entry name" value="HTH_TetR"/>
</dbReference>
<keyword evidence="1" id="KW-0805">Transcription regulation</keyword>
<dbReference type="PROSITE" id="PS50977">
    <property type="entry name" value="HTH_TETR_2"/>
    <property type="match status" value="1"/>
</dbReference>
<reference evidence="7" key="1">
    <citation type="journal article" date="2019" name="Int. J. Syst. Evol. Microbiol.">
        <title>The Global Catalogue of Microorganisms (GCM) 10K type strain sequencing project: providing services to taxonomists for standard genome sequencing and annotation.</title>
        <authorList>
            <consortium name="The Broad Institute Genomics Platform"/>
            <consortium name="The Broad Institute Genome Sequencing Center for Infectious Disease"/>
            <person name="Wu L."/>
            <person name="Ma J."/>
        </authorList>
    </citation>
    <scope>NUCLEOTIDE SEQUENCE [LARGE SCALE GENOMIC DNA]</scope>
    <source>
        <strain evidence="7">JCM 17688</strain>
    </source>
</reference>
<accession>A0ABP8J6G0</accession>
<evidence type="ECO:0000256" key="2">
    <source>
        <dbReference type="ARBA" id="ARBA00023125"/>
    </source>
</evidence>
<dbReference type="PRINTS" id="PR00455">
    <property type="entry name" value="HTHTETR"/>
</dbReference>
<dbReference type="PANTHER" id="PTHR30055:SF148">
    <property type="entry name" value="TETR-FAMILY TRANSCRIPTIONAL REGULATOR"/>
    <property type="match status" value="1"/>
</dbReference>
<name>A0ABP8J6G0_9ACTN</name>
<dbReference type="Proteomes" id="UP001500635">
    <property type="component" value="Unassembled WGS sequence"/>
</dbReference>
<dbReference type="Gene3D" id="1.10.357.10">
    <property type="entry name" value="Tetracycline Repressor, domain 2"/>
    <property type="match status" value="1"/>
</dbReference>
<evidence type="ECO:0000256" key="1">
    <source>
        <dbReference type="ARBA" id="ARBA00023015"/>
    </source>
</evidence>
<dbReference type="SUPFAM" id="SSF48498">
    <property type="entry name" value="Tetracyclin repressor-like, C-terminal domain"/>
    <property type="match status" value="1"/>
</dbReference>
<evidence type="ECO:0000313" key="7">
    <source>
        <dbReference type="Proteomes" id="UP001500635"/>
    </source>
</evidence>
<gene>
    <name evidence="6" type="ORF">GCM10023147_08290</name>
</gene>
<dbReference type="EMBL" id="BAABFR010000008">
    <property type="protein sequence ID" value="GAA4385893.1"/>
    <property type="molecule type" value="Genomic_DNA"/>
</dbReference>
<evidence type="ECO:0000256" key="4">
    <source>
        <dbReference type="PROSITE-ProRule" id="PRU00335"/>
    </source>
</evidence>
<dbReference type="Gene3D" id="1.10.10.60">
    <property type="entry name" value="Homeodomain-like"/>
    <property type="match status" value="1"/>
</dbReference>
<evidence type="ECO:0000313" key="6">
    <source>
        <dbReference type="EMBL" id="GAA4385893.1"/>
    </source>
</evidence>
<comment type="caution">
    <text evidence="6">The sequence shown here is derived from an EMBL/GenBank/DDBJ whole genome shotgun (WGS) entry which is preliminary data.</text>
</comment>
<dbReference type="InterPro" id="IPR036271">
    <property type="entry name" value="Tet_transcr_reg_TetR-rel_C_sf"/>
</dbReference>
<dbReference type="InterPro" id="IPR011075">
    <property type="entry name" value="TetR_C"/>
</dbReference>
<proteinExistence type="predicted"/>
<dbReference type="RefSeq" id="WP_344991268.1">
    <property type="nucleotide sequence ID" value="NZ_BAABFR010000008.1"/>
</dbReference>
<dbReference type="PANTHER" id="PTHR30055">
    <property type="entry name" value="HTH-TYPE TRANSCRIPTIONAL REGULATOR RUTR"/>
    <property type="match status" value="1"/>
</dbReference>
<evidence type="ECO:0000259" key="5">
    <source>
        <dbReference type="PROSITE" id="PS50977"/>
    </source>
</evidence>
<dbReference type="InterPro" id="IPR009057">
    <property type="entry name" value="Homeodomain-like_sf"/>
</dbReference>